<organism evidence="1 2">
    <name type="scientific">Durusdinium trenchii</name>
    <dbReference type="NCBI Taxonomy" id="1381693"/>
    <lineage>
        <taxon>Eukaryota</taxon>
        <taxon>Sar</taxon>
        <taxon>Alveolata</taxon>
        <taxon>Dinophyceae</taxon>
        <taxon>Suessiales</taxon>
        <taxon>Symbiodiniaceae</taxon>
        <taxon>Durusdinium</taxon>
    </lineage>
</organism>
<name>A0ABP0PML3_9DINO</name>
<sequence length="130" mass="15414">MRRSFCLFSPRLKRNSHPRNTVRWKTEPGRSVKRGFYRPMAGASKMKWQFTLPYVREVDSLHHYPAVSEVTGKAIDWYADEPQDGYEVVRIYGENTLELKGMPLGKTPEYIQERLRRFFAKFGPVRRFDP</sequence>
<dbReference type="EMBL" id="CAXAMN010023317">
    <property type="protein sequence ID" value="CAK9076762.1"/>
    <property type="molecule type" value="Genomic_DNA"/>
</dbReference>
<proteinExistence type="predicted"/>
<accession>A0ABP0PML3</accession>
<reference evidence="1 2" key="1">
    <citation type="submission" date="2024-02" db="EMBL/GenBank/DDBJ databases">
        <authorList>
            <person name="Chen Y."/>
            <person name="Shah S."/>
            <person name="Dougan E. K."/>
            <person name="Thang M."/>
            <person name="Chan C."/>
        </authorList>
    </citation>
    <scope>NUCLEOTIDE SEQUENCE [LARGE SCALE GENOMIC DNA]</scope>
</reference>
<dbReference type="Proteomes" id="UP001642484">
    <property type="component" value="Unassembled WGS sequence"/>
</dbReference>
<gene>
    <name evidence="1" type="ORF">CCMP2556_LOCUS37831</name>
</gene>
<keyword evidence="2" id="KW-1185">Reference proteome</keyword>
<comment type="caution">
    <text evidence="1">The sequence shown here is derived from an EMBL/GenBank/DDBJ whole genome shotgun (WGS) entry which is preliminary data.</text>
</comment>
<evidence type="ECO:0000313" key="2">
    <source>
        <dbReference type="Proteomes" id="UP001642484"/>
    </source>
</evidence>
<evidence type="ECO:0000313" key="1">
    <source>
        <dbReference type="EMBL" id="CAK9076762.1"/>
    </source>
</evidence>
<protein>
    <submittedName>
        <fullName evidence="1">Uncharacterized protein</fullName>
    </submittedName>
</protein>